<sequence>MPNRTDFNIAADAVVRAVGVATYPVTEFVNFIAARGYSEEVYDARYDIRPLTENMVRGTFSLIATAVDAVKSPDFNFLDLVEAKVSKISDAVRAPFANDNVTDEDNQAA</sequence>
<protein>
    <submittedName>
        <fullName evidence="1">Uncharacterized protein</fullName>
    </submittedName>
</protein>
<keyword evidence="2" id="KW-1185">Reference proteome</keyword>
<reference evidence="1" key="1">
    <citation type="submission" date="2022-08" db="EMBL/GenBank/DDBJ databases">
        <authorList>
            <person name="Vandamme P."/>
            <person name="Hettiarachchi A."/>
            <person name="Peeters C."/>
            <person name="Cnockaert M."/>
            <person name="Carlier A."/>
        </authorList>
    </citation>
    <scope>NUCLEOTIDE SEQUENCE</scope>
    <source>
        <strain evidence="1">LMG 31809</strain>
    </source>
</reference>
<dbReference type="EMBL" id="JANWOI010000005">
    <property type="protein sequence ID" value="MDA5195089.1"/>
    <property type="molecule type" value="Genomic_DNA"/>
</dbReference>
<dbReference type="RefSeq" id="WP_274944802.1">
    <property type="nucleotide sequence ID" value="NZ_JANWOI010000005.1"/>
</dbReference>
<dbReference type="Proteomes" id="UP001141619">
    <property type="component" value="Unassembled WGS sequence"/>
</dbReference>
<reference evidence="1" key="2">
    <citation type="journal article" date="2023" name="Syst. Appl. Microbiol.">
        <title>Govania unica gen. nov., sp. nov., a rare biosphere bacterium that represents a novel family in the class Alphaproteobacteria.</title>
        <authorList>
            <person name="Vandamme P."/>
            <person name="Peeters C."/>
            <person name="Hettiarachchi A."/>
            <person name="Cnockaert M."/>
            <person name="Carlier A."/>
        </authorList>
    </citation>
    <scope>NUCLEOTIDE SEQUENCE</scope>
    <source>
        <strain evidence="1">LMG 31809</strain>
    </source>
</reference>
<evidence type="ECO:0000313" key="2">
    <source>
        <dbReference type="Proteomes" id="UP001141619"/>
    </source>
</evidence>
<evidence type="ECO:0000313" key="1">
    <source>
        <dbReference type="EMBL" id="MDA5195089.1"/>
    </source>
</evidence>
<organism evidence="1 2">
    <name type="scientific">Govanella unica</name>
    <dbReference type="NCBI Taxonomy" id="2975056"/>
    <lineage>
        <taxon>Bacteria</taxon>
        <taxon>Pseudomonadati</taxon>
        <taxon>Pseudomonadota</taxon>
        <taxon>Alphaproteobacteria</taxon>
        <taxon>Emcibacterales</taxon>
        <taxon>Govanellaceae</taxon>
        <taxon>Govanella</taxon>
    </lineage>
</organism>
<comment type="caution">
    <text evidence="1">The sequence shown here is derived from an EMBL/GenBank/DDBJ whole genome shotgun (WGS) entry which is preliminary data.</text>
</comment>
<name>A0A9X3U0G3_9PROT</name>
<proteinExistence type="predicted"/>
<dbReference type="AlphaFoldDB" id="A0A9X3U0G3"/>
<gene>
    <name evidence="1" type="ORF">NYP16_14140</name>
</gene>
<accession>A0A9X3U0G3</accession>